<dbReference type="VEuPathDB" id="FungiDB:BDEG_27522"/>
<dbReference type="PANTHER" id="PTHR12296">
    <property type="entry name" value="DENN DOMAIN-CONTAINING PROTEIN 4"/>
    <property type="match status" value="1"/>
</dbReference>
<dbReference type="InterPro" id="IPR043153">
    <property type="entry name" value="DENN_C"/>
</dbReference>
<reference evidence="3 4" key="1">
    <citation type="submission" date="2006-10" db="EMBL/GenBank/DDBJ databases">
        <title>The Genome Sequence of Batrachochytrium dendrobatidis JEL423.</title>
        <authorList>
            <consortium name="The Broad Institute Genome Sequencing Platform"/>
            <person name="Birren B."/>
            <person name="Lander E."/>
            <person name="Galagan J."/>
            <person name="Cuomo C."/>
            <person name="Devon K."/>
            <person name="Jaffe D."/>
            <person name="Butler J."/>
            <person name="Alvarez P."/>
            <person name="Gnerre S."/>
            <person name="Grabherr M."/>
            <person name="Kleber M."/>
            <person name="Mauceli E."/>
            <person name="Brockman W."/>
            <person name="Young S."/>
            <person name="LaButti K."/>
            <person name="Sykes S."/>
            <person name="DeCaprio D."/>
            <person name="Crawford M."/>
            <person name="Koehrsen M."/>
            <person name="Engels R."/>
            <person name="Montgomery P."/>
            <person name="Pearson M."/>
            <person name="Howarth C."/>
            <person name="Larson L."/>
            <person name="White J."/>
            <person name="O'Leary S."/>
            <person name="Kodira C."/>
            <person name="Zeng Q."/>
            <person name="Yandava C."/>
            <person name="Alvarado L."/>
            <person name="Longcore J."/>
            <person name="James T."/>
        </authorList>
    </citation>
    <scope>NUCLEOTIDE SEQUENCE [LARGE SCALE GENOMIC DNA]</scope>
    <source>
        <strain evidence="3 4">JEL423</strain>
    </source>
</reference>
<feature type="compositionally biased region" description="Polar residues" evidence="1">
    <location>
        <begin position="691"/>
        <end position="741"/>
    </location>
</feature>
<gene>
    <name evidence="3" type="ORF">BDEG_27522</name>
</gene>
<dbReference type="InterPro" id="IPR037516">
    <property type="entry name" value="Tripartite_DENN"/>
</dbReference>
<dbReference type="Pfam" id="PF02141">
    <property type="entry name" value="DENN"/>
    <property type="match status" value="1"/>
</dbReference>
<feature type="compositionally biased region" description="Polar residues" evidence="1">
    <location>
        <begin position="750"/>
        <end position="760"/>
    </location>
</feature>
<dbReference type="PROSITE" id="PS50211">
    <property type="entry name" value="DENN"/>
    <property type="match status" value="1"/>
</dbReference>
<proteinExistence type="predicted"/>
<feature type="compositionally biased region" description="Basic and acidic residues" evidence="1">
    <location>
        <begin position="761"/>
        <end position="771"/>
    </location>
</feature>
<evidence type="ECO:0000313" key="4">
    <source>
        <dbReference type="Proteomes" id="UP000077115"/>
    </source>
</evidence>
<sequence>MEDSQLPDSTEESSRPALGRFVDYFFQAGLDHSKSLIDRRLPVICDTNGSLIDLSVIEVKSPAQLIKEANTGNTSCCDKPKEPNGVDGKQVHPLKYHFQAETIQRYPKQDWSDTEKFPAYVPMFCFPNDLTLVYDESQRPPDTFHSFIITEENGAKCYGTCIIIYEKPSEEIRVQLQSLISEWEENNLAESDIEYVQHVKSQLEFHKEKLRLLQEYVNDSVDLNERRELEAAEEEKVCIYEELLTPLKQTILANLEHVYVPRCLGLLSHWPWYNILKDWLCELVRMVRNADSLHGYIPLERCIVNIIHEIPLPPPGKLEIVINIGDQQLHCSRPPVNTIPTLKNFSMYPIFCAMSLHHIILAFELILTERKVIFLSSHYSMLNLASEAFCHLLFPLYWHHILIPVLPSRLISYLQAPMPYIVGVHRKYFGKFVEQEWRPSDASVVDLDNDMIDLSHPIVGLPTRERRKLIARLEKHAAMFFSQTPGRGSPDCAEALKQRHGIPLTMQQAFPNQQQVVLTGDSLIGLRKVQDIPKSMYTKFSNDFLQAKSNSPMRSNISPNRTRGNFAVPSYHSNALQNQNIAIGASQSFNNIASNGDLSSQSFMAQNSFFGLPYDSFSADTHRNCQKNNFAYTDSTIQESDSIAAIRDYVSTHASNASRPSTDSLSPDNPHRTPSRPHSDGDAVDSDDVLNWSNESGDINVESSLKQPSSHALSNTQQPIQDTANLKPSVAGSESRSNTSLKHNEERTQSKGFSWWSPSRTEQKKTTENDAKLPGLESLFGSFNISQGEQTQFRSRLRPSSTGPEILRQRPSSAGPDFPSRSTSTNRGLSFGGGSTSPRKNMLARFWGGQPSVSDINSSVSVGDTNDATSPAIISPTPTPCVNIYTNNTVSSQSLPSNLQKDVESPLNVSFSQHDELRGGMNGICPYDSTIHSPPIQVMLKEGHIFHELIPILSPTTQPVALDRIADIEMSDTGSNMHSSCGSSHEVETVSHNASKFEDVEELADRFGLDSQSSDDYTRSEVSMDTRNNAGRFTLGGRRMGGGSTAGSTIATTPSYMNFDTRDRRHSSINSALMLSRRETVRTNEVPVCRMCRKNLDIKLHKVFMCECCHILNDILDVLH</sequence>
<reference evidence="3 4" key="2">
    <citation type="submission" date="2016-05" db="EMBL/GenBank/DDBJ databases">
        <title>Lineage-specific infection strategies underlie the spectrum of fungal disease in amphibians.</title>
        <authorList>
            <person name="Cuomo C.A."/>
            <person name="Farrer R.A."/>
            <person name="James T."/>
            <person name="Longcore J."/>
            <person name="Birren B."/>
        </authorList>
    </citation>
    <scope>NUCLEOTIDE SEQUENCE [LARGE SCALE GENOMIC DNA]</scope>
    <source>
        <strain evidence="3 4">JEL423</strain>
    </source>
</reference>
<feature type="domain" description="UDENN" evidence="2">
    <location>
        <begin position="84"/>
        <end position="568"/>
    </location>
</feature>
<feature type="region of interest" description="Disordered" evidence="1">
    <location>
        <begin position="1028"/>
        <end position="1049"/>
    </location>
</feature>
<dbReference type="Pfam" id="PF03456">
    <property type="entry name" value="uDENN"/>
    <property type="match status" value="1"/>
</dbReference>
<dbReference type="Gene3D" id="3.40.50.11500">
    <property type="match status" value="1"/>
</dbReference>
<evidence type="ECO:0000256" key="1">
    <source>
        <dbReference type="SAM" id="MobiDB-lite"/>
    </source>
</evidence>
<evidence type="ECO:0000259" key="2">
    <source>
        <dbReference type="PROSITE" id="PS50211"/>
    </source>
</evidence>
<evidence type="ECO:0000313" key="3">
    <source>
        <dbReference type="EMBL" id="OAJ44263.1"/>
    </source>
</evidence>
<dbReference type="eggNOG" id="ENOG502QQUM">
    <property type="taxonomic scope" value="Eukaryota"/>
</dbReference>
<dbReference type="SMART" id="SM00799">
    <property type="entry name" value="DENN"/>
    <property type="match status" value="1"/>
</dbReference>
<dbReference type="Gene3D" id="3.30.450.200">
    <property type="match status" value="1"/>
</dbReference>
<feature type="compositionally biased region" description="Polar residues" evidence="1">
    <location>
        <begin position="653"/>
        <end position="667"/>
    </location>
</feature>
<dbReference type="OrthoDB" id="6019893at2759"/>
<dbReference type="InterPro" id="IPR005113">
    <property type="entry name" value="uDENN_dom"/>
</dbReference>
<dbReference type="EMBL" id="DS022312">
    <property type="protein sequence ID" value="OAJ44263.1"/>
    <property type="molecule type" value="Genomic_DNA"/>
</dbReference>
<feature type="region of interest" description="Disordered" evidence="1">
    <location>
        <begin position="787"/>
        <end position="838"/>
    </location>
</feature>
<dbReference type="SMART" id="SM00800">
    <property type="entry name" value="uDENN"/>
    <property type="match status" value="1"/>
</dbReference>
<organism evidence="3 4">
    <name type="scientific">Batrachochytrium dendrobatidis (strain JEL423)</name>
    <dbReference type="NCBI Taxonomy" id="403673"/>
    <lineage>
        <taxon>Eukaryota</taxon>
        <taxon>Fungi</taxon>
        <taxon>Fungi incertae sedis</taxon>
        <taxon>Chytridiomycota</taxon>
        <taxon>Chytridiomycota incertae sedis</taxon>
        <taxon>Chytridiomycetes</taxon>
        <taxon>Rhizophydiales</taxon>
        <taxon>Rhizophydiales incertae sedis</taxon>
        <taxon>Batrachochytrium</taxon>
    </lineage>
</organism>
<feature type="compositionally biased region" description="Polar residues" evidence="1">
    <location>
        <begin position="787"/>
        <end position="803"/>
    </location>
</feature>
<dbReference type="Proteomes" id="UP000077115">
    <property type="component" value="Unassembled WGS sequence"/>
</dbReference>
<dbReference type="GO" id="GO:0032483">
    <property type="term" value="P:regulation of Rab protein signal transduction"/>
    <property type="evidence" value="ECO:0007669"/>
    <property type="project" value="TreeGrafter"/>
</dbReference>
<dbReference type="AlphaFoldDB" id="A0A177WW20"/>
<feature type="region of interest" description="Disordered" evidence="1">
    <location>
        <begin position="653"/>
        <end position="775"/>
    </location>
</feature>
<dbReference type="InterPro" id="IPR051696">
    <property type="entry name" value="DENN_Domain_GEFs"/>
</dbReference>
<dbReference type="GO" id="GO:0031410">
    <property type="term" value="C:cytoplasmic vesicle"/>
    <property type="evidence" value="ECO:0007669"/>
    <property type="project" value="TreeGrafter"/>
</dbReference>
<dbReference type="InterPro" id="IPR001194">
    <property type="entry name" value="cDENN_dom"/>
</dbReference>
<dbReference type="PANTHER" id="PTHR12296:SF21">
    <property type="entry name" value="DENN DOMAIN-CONTAINING PROTEIN 3"/>
    <property type="match status" value="1"/>
</dbReference>
<name>A0A177WW20_BATDL</name>
<accession>A0A177WW20</accession>
<protein>
    <recommendedName>
        <fullName evidence="2">UDENN domain-containing protein</fullName>
    </recommendedName>
</protein>